<evidence type="ECO:0000313" key="1">
    <source>
        <dbReference type="EMBL" id="EGZ27049.1"/>
    </source>
</evidence>
<gene>
    <name evidence="1" type="ORF">PHYSODRAFT_293146</name>
</gene>
<sequence length="781" mass="86466">MQSIVQLDRRYIRTKHGSMLPPPPSLPDQPQVFNQLSGDCVHHDEENGQGRAVCVLPSGSGVEVNFAVQSYVAATGDPPVSYLGQLLLMEVVVFSPSSNTYRPGRVHNFWSQQNQSRAQEEIAVSDPGLMLAQRMAALTVAPIVQASSPPPNAAAEDYERPQLRGDALNLLRHSRPQSAESIRNLDPEMKRTTLISILNNEMNAARGGLSDADERWSGLQRRAATPPPPPPIPTAFHCSICQDEDPMAEIFIVRPSYPPKHQQENSVRTTPPTRTSASLKAVGAWLCSMELTRTSAARSPRVGNTREWHEGRTCEQVKQQLQDNELQPEQMRQLFQGAAYMYGRCSFGPVLHGFCGNLQTHQGEVHGGAKVINNCPQCQWFSPNICRPVAMGRPNVGGAQRDIKYVSRRITCQQRDYLEYLGQDPKAEPTRSMGLHLVPNLADDGAYLSWGLTDLSSRDVHFSNSRLHDHGKPACSPMPAQPVFVSQRAIGVLCERDLEDVLELGVQWYEACSAFLEGEHSSAEEAINLLTAWGEGNLDKSSTMRYIIDVGISEQRVLSASNIMEVVQSARRNRASPVACLFTKPPETLMVLCGSDHEQRGQFLLFDSHPRPTQGIEIDVTQGCSLVFYGSDLELAMAILERLPVTRIEDITESDLQLLNSFELTTLTVREKLQQVIEPVSAQELDERESVKGCCCKDLAAKMELMSDRLERIEGAIDRLLRIAQPEGSQGRPRQMQPIRSFGGDEARFHTQSASAWDVASGNASARRAHSYDGVGAYRGR</sequence>
<name>G4YI38_PHYSP</name>
<protein>
    <submittedName>
        <fullName evidence="1">Uncharacterized protein</fullName>
    </submittedName>
</protein>
<evidence type="ECO:0000313" key="2">
    <source>
        <dbReference type="Proteomes" id="UP000002640"/>
    </source>
</evidence>
<dbReference type="AlphaFoldDB" id="G4YI38"/>
<dbReference type="InParanoid" id="G4YI38"/>
<organism evidence="1 2">
    <name type="scientific">Phytophthora sojae (strain P6497)</name>
    <name type="common">Soybean stem and root rot agent</name>
    <name type="synonym">Phytophthora megasperma f. sp. glycines</name>
    <dbReference type="NCBI Taxonomy" id="1094619"/>
    <lineage>
        <taxon>Eukaryota</taxon>
        <taxon>Sar</taxon>
        <taxon>Stramenopiles</taxon>
        <taxon>Oomycota</taxon>
        <taxon>Peronosporomycetes</taxon>
        <taxon>Peronosporales</taxon>
        <taxon>Peronosporaceae</taxon>
        <taxon>Phytophthora</taxon>
    </lineage>
</organism>
<accession>G4YI38</accession>
<dbReference type="GeneID" id="20640948"/>
<proteinExistence type="predicted"/>
<dbReference type="EMBL" id="JH159151">
    <property type="protein sequence ID" value="EGZ27049.1"/>
    <property type="molecule type" value="Genomic_DNA"/>
</dbReference>
<dbReference type="Proteomes" id="UP000002640">
    <property type="component" value="Unassembled WGS sequence"/>
</dbReference>
<keyword evidence="2" id="KW-1185">Reference proteome</keyword>
<reference evidence="1 2" key="1">
    <citation type="journal article" date="2006" name="Science">
        <title>Phytophthora genome sequences uncover evolutionary origins and mechanisms of pathogenesis.</title>
        <authorList>
            <person name="Tyler B.M."/>
            <person name="Tripathy S."/>
            <person name="Zhang X."/>
            <person name="Dehal P."/>
            <person name="Jiang R.H."/>
            <person name="Aerts A."/>
            <person name="Arredondo F.D."/>
            <person name="Baxter L."/>
            <person name="Bensasson D."/>
            <person name="Beynon J.L."/>
            <person name="Chapman J."/>
            <person name="Damasceno C.M."/>
            <person name="Dorrance A.E."/>
            <person name="Dou D."/>
            <person name="Dickerman A.W."/>
            <person name="Dubchak I.L."/>
            <person name="Garbelotto M."/>
            <person name="Gijzen M."/>
            <person name="Gordon S.G."/>
            <person name="Govers F."/>
            <person name="Grunwald N.J."/>
            <person name="Huang W."/>
            <person name="Ivors K.L."/>
            <person name="Jones R.W."/>
            <person name="Kamoun S."/>
            <person name="Krampis K."/>
            <person name="Lamour K.H."/>
            <person name="Lee M.K."/>
            <person name="McDonald W.H."/>
            <person name="Medina M."/>
            <person name="Meijer H.J."/>
            <person name="Nordberg E.K."/>
            <person name="Maclean D.J."/>
            <person name="Ospina-Giraldo M.D."/>
            <person name="Morris P.F."/>
            <person name="Phuntumart V."/>
            <person name="Putnam N.H."/>
            <person name="Rash S."/>
            <person name="Rose J.K."/>
            <person name="Sakihama Y."/>
            <person name="Salamov A.A."/>
            <person name="Savidor A."/>
            <person name="Scheuring C.F."/>
            <person name="Smith B.M."/>
            <person name="Sobral B.W."/>
            <person name="Terry A."/>
            <person name="Torto-Alalibo T.A."/>
            <person name="Win J."/>
            <person name="Xu Z."/>
            <person name="Zhang H."/>
            <person name="Grigoriev I.V."/>
            <person name="Rokhsar D.S."/>
            <person name="Boore J.L."/>
        </authorList>
    </citation>
    <scope>NUCLEOTIDE SEQUENCE [LARGE SCALE GENOMIC DNA]</scope>
    <source>
        <strain evidence="1 2">P6497</strain>
    </source>
</reference>
<dbReference type="RefSeq" id="XP_009514324.1">
    <property type="nucleotide sequence ID" value="XM_009516029.1"/>
</dbReference>
<dbReference type="KEGG" id="psoj:PHYSODRAFT_293146"/>